<proteinExistence type="predicted"/>
<dbReference type="Gene3D" id="3.40.50.300">
    <property type="entry name" value="P-loop containing nucleotide triphosphate hydrolases"/>
    <property type="match status" value="1"/>
</dbReference>
<accession>A0ABX4F4Q5</accession>
<name>A0ABX4F4Q5_9BORD</name>
<sequence>MSGAFASSADGANFPALDKLERLIGEIGDLNSKLILLVGPSRSGKTQLLRQLSAKLNVEPLNIGLELGRRLAATPNNKRGFSAGELLREIADKERTEAPLLLDNLELLFEPSLQINPLDLVRRLAHSRRVVAVWPGELRGDRLFYADMSHLEHRDYSQDGVVVLEI</sequence>
<dbReference type="InterPro" id="IPR048067">
    <property type="entry name" value="BREX_3_BrxF"/>
</dbReference>
<organism evidence="1 2">
    <name type="scientific">Bordetella genomosp. 1</name>
    <dbReference type="NCBI Taxonomy" id="1395607"/>
    <lineage>
        <taxon>Bacteria</taxon>
        <taxon>Pseudomonadati</taxon>
        <taxon>Pseudomonadota</taxon>
        <taxon>Betaproteobacteria</taxon>
        <taxon>Burkholderiales</taxon>
        <taxon>Alcaligenaceae</taxon>
        <taxon>Bordetella</taxon>
    </lineage>
</organism>
<keyword evidence="1" id="KW-0808">Transferase</keyword>
<evidence type="ECO:0000313" key="1">
    <source>
        <dbReference type="EMBL" id="OZI68381.1"/>
    </source>
</evidence>
<dbReference type="InterPro" id="IPR027417">
    <property type="entry name" value="P-loop_NTPase"/>
</dbReference>
<dbReference type="GO" id="GO:0016740">
    <property type="term" value="F:transferase activity"/>
    <property type="evidence" value="ECO:0007669"/>
    <property type="project" value="UniProtKB-KW"/>
</dbReference>
<dbReference type="EMBL" id="NEVR01000001">
    <property type="protein sequence ID" value="OZI68381.1"/>
    <property type="molecule type" value="Genomic_DNA"/>
</dbReference>
<protein>
    <submittedName>
        <fullName evidence="1">tRNA delta(2)-isopentenylpyrophosphate transferase</fullName>
    </submittedName>
</protein>
<dbReference type="SUPFAM" id="SSF52540">
    <property type="entry name" value="P-loop containing nucleoside triphosphate hydrolases"/>
    <property type="match status" value="1"/>
</dbReference>
<dbReference type="RefSeq" id="WP_094830669.1">
    <property type="nucleotide sequence ID" value="NZ_NEVR01000001.1"/>
</dbReference>
<evidence type="ECO:0000313" key="2">
    <source>
        <dbReference type="Proteomes" id="UP000216354"/>
    </source>
</evidence>
<reference evidence="1 2" key="1">
    <citation type="submission" date="2017-05" db="EMBL/GenBank/DDBJ databases">
        <title>Complete and WGS of Bordetella genogroups.</title>
        <authorList>
            <person name="Spilker T."/>
            <person name="Lipuma J."/>
        </authorList>
    </citation>
    <scope>NUCLEOTIDE SEQUENCE [LARGE SCALE GENOMIC DNA]</scope>
    <source>
        <strain evidence="1 2">AU9795</strain>
    </source>
</reference>
<dbReference type="NCBIfam" id="NF033453">
    <property type="entry name" value="BREX_3_BrxF"/>
    <property type="match status" value="1"/>
</dbReference>
<keyword evidence="2" id="KW-1185">Reference proteome</keyword>
<gene>
    <name evidence="1" type="ORF">CAL27_02645</name>
</gene>
<dbReference type="Proteomes" id="UP000216354">
    <property type="component" value="Unassembled WGS sequence"/>
</dbReference>
<comment type="caution">
    <text evidence="1">The sequence shown here is derived from an EMBL/GenBank/DDBJ whole genome shotgun (WGS) entry which is preliminary data.</text>
</comment>